<dbReference type="GO" id="GO:0000159">
    <property type="term" value="C:protein phosphatase type 2A complex"/>
    <property type="evidence" value="ECO:0007669"/>
    <property type="project" value="TreeGrafter"/>
</dbReference>
<protein>
    <recommendedName>
        <fullName evidence="4">Phosphatase PP2A regulatory subunit A/Splicing factor 3B subunit 1-like HEAT repeat domain-containing protein</fullName>
    </recommendedName>
</protein>
<name>A0AAD1X6M0_EUPCR</name>
<dbReference type="InterPro" id="IPR054573">
    <property type="entry name" value="PP2A/SF3B1-like_HEAT"/>
</dbReference>
<gene>
    <name evidence="5" type="ORF">ECRASSUSDP1_LOCUS4040</name>
</gene>
<dbReference type="InterPro" id="IPR016024">
    <property type="entry name" value="ARM-type_fold"/>
</dbReference>
<organism evidence="5 6">
    <name type="scientific">Euplotes crassus</name>
    <dbReference type="NCBI Taxonomy" id="5936"/>
    <lineage>
        <taxon>Eukaryota</taxon>
        <taxon>Sar</taxon>
        <taxon>Alveolata</taxon>
        <taxon>Ciliophora</taxon>
        <taxon>Intramacronucleata</taxon>
        <taxon>Spirotrichea</taxon>
        <taxon>Hypotrichia</taxon>
        <taxon>Euplotida</taxon>
        <taxon>Euplotidae</taxon>
        <taxon>Moneuplotes</taxon>
    </lineage>
</organism>
<reference evidence="5" key="1">
    <citation type="submission" date="2023-07" db="EMBL/GenBank/DDBJ databases">
        <authorList>
            <consortium name="AG Swart"/>
            <person name="Singh M."/>
            <person name="Singh A."/>
            <person name="Seah K."/>
            <person name="Emmerich C."/>
        </authorList>
    </citation>
    <scope>NUCLEOTIDE SEQUENCE</scope>
    <source>
        <strain evidence="5">DP1</strain>
    </source>
</reference>
<evidence type="ECO:0000256" key="3">
    <source>
        <dbReference type="PROSITE-ProRule" id="PRU00103"/>
    </source>
</evidence>
<evidence type="ECO:0000256" key="1">
    <source>
        <dbReference type="ARBA" id="ARBA00022737"/>
    </source>
</evidence>
<dbReference type="GO" id="GO:0005634">
    <property type="term" value="C:nucleus"/>
    <property type="evidence" value="ECO:0007669"/>
    <property type="project" value="TreeGrafter"/>
</dbReference>
<dbReference type="PROSITE" id="PS50077">
    <property type="entry name" value="HEAT_REPEAT"/>
    <property type="match status" value="5"/>
</dbReference>
<evidence type="ECO:0000313" key="6">
    <source>
        <dbReference type="Proteomes" id="UP001295684"/>
    </source>
</evidence>
<comment type="caution">
    <text evidence="5">The sequence shown here is derived from an EMBL/GenBank/DDBJ whole genome shotgun (WGS) entry which is preliminary data.</text>
</comment>
<feature type="domain" description="Phosphatase PP2A regulatory subunit A/Splicing factor 3B subunit 1-like HEAT repeat" evidence="4">
    <location>
        <begin position="302"/>
        <end position="372"/>
    </location>
</feature>
<dbReference type="Pfam" id="PF22646">
    <property type="entry name" value="PPP2R1A-like_HEAT"/>
    <property type="match status" value="1"/>
</dbReference>
<dbReference type="Proteomes" id="UP001295684">
    <property type="component" value="Unassembled WGS sequence"/>
</dbReference>
<keyword evidence="1" id="KW-0677">Repeat</keyword>
<dbReference type="InterPro" id="IPR011989">
    <property type="entry name" value="ARM-like"/>
</dbReference>
<dbReference type="Gene3D" id="1.25.10.10">
    <property type="entry name" value="Leucine-rich Repeat Variant"/>
    <property type="match status" value="1"/>
</dbReference>
<dbReference type="SUPFAM" id="SSF48371">
    <property type="entry name" value="ARM repeat"/>
    <property type="match status" value="1"/>
</dbReference>
<dbReference type="AlphaFoldDB" id="A0AAD1X6M0"/>
<feature type="repeat" description="HEAT" evidence="3">
    <location>
        <begin position="539"/>
        <end position="574"/>
    </location>
</feature>
<dbReference type="PANTHER" id="PTHR10648:SF4">
    <property type="entry name" value="PROTEIN PHOSPHATASE 2 (FORMERLY 2A), REGULATORY SUBUNIT A, BETA ISOFORM-RELATED"/>
    <property type="match status" value="1"/>
</dbReference>
<dbReference type="PANTHER" id="PTHR10648">
    <property type="entry name" value="SERINE/THREONINE-PROTEIN PHOSPHATASE PP2A 65 KDA REGULATORY SUBUNIT"/>
    <property type="match status" value="1"/>
</dbReference>
<dbReference type="EMBL" id="CAMPGE010003867">
    <property type="protein sequence ID" value="CAI2362714.1"/>
    <property type="molecule type" value="Genomic_DNA"/>
</dbReference>
<keyword evidence="6" id="KW-1185">Reference proteome</keyword>
<evidence type="ECO:0000313" key="5">
    <source>
        <dbReference type="EMBL" id="CAI2362714.1"/>
    </source>
</evidence>
<feature type="repeat" description="HEAT" evidence="3">
    <location>
        <begin position="383"/>
        <end position="421"/>
    </location>
</feature>
<dbReference type="GO" id="GO:0005829">
    <property type="term" value="C:cytosol"/>
    <property type="evidence" value="ECO:0007669"/>
    <property type="project" value="TreeGrafter"/>
</dbReference>
<evidence type="ECO:0000256" key="2">
    <source>
        <dbReference type="ARBA" id="ARBA00038332"/>
    </source>
</evidence>
<feature type="repeat" description="HEAT" evidence="3">
    <location>
        <begin position="270"/>
        <end position="308"/>
    </location>
</feature>
<feature type="repeat" description="HEAT" evidence="3">
    <location>
        <begin position="422"/>
        <end position="460"/>
    </location>
</feature>
<comment type="similarity">
    <text evidence="2">Belongs to the phosphatase 2A regulatory subunit A family.</text>
</comment>
<dbReference type="GO" id="GO:0019888">
    <property type="term" value="F:protein phosphatase regulator activity"/>
    <property type="evidence" value="ECO:0007669"/>
    <property type="project" value="TreeGrafter"/>
</dbReference>
<dbReference type="InterPro" id="IPR021133">
    <property type="entry name" value="HEAT_type_2"/>
</dbReference>
<dbReference type="InterPro" id="IPR051023">
    <property type="entry name" value="PP2A_Regulatory_Subunit_A"/>
</dbReference>
<accession>A0AAD1X6M0</accession>
<evidence type="ECO:0000259" key="4">
    <source>
        <dbReference type="Pfam" id="PF22646"/>
    </source>
</evidence>
<proteinExistence type="inferred from homology"/>
<sequence length="608" mass="69206">MESEEYKNTDGDFDDEASEEFEELDQISRVALLIDDLNNEDPLAQQNSIEKLGTIVQVLGKHRTVDELIPMLTELIDKIDSNSELLMHLAQELGNLTDFLGSDFCIELCKPLELICAADENMVRDKAQKSLLKVCDLLEKPSTRTEFYEIVERLSKGDLYSMRIASCYLLAKTYTKTYNSEVRDKLFKDLSGDDTPMVRRAIAINLGEFAEAIKYPIDIVLESYKSLLDDQQDAVKIESLKNSCILAKLIQQDSSLSQVEKDKKLEDEILIPVVKASENKKSWRLRFSVAELLDELTHIIGKELADKHIKPMVEALISDTEPEVKSEILLKVIEIMEFVKPDLILDKIIALTTDTSQHVRESLAECICKIASHVDTELYVSKALPGMCQLMKDATTEVRVCVLENIETVTQVIGQENIDALIIPALLELTTDKQWRVRYGIAQFFPKLAKIFGKELYIEKMEKVSLDFLSDNVFQIREQSMKNLVDLKITLGEDWFERTAKEKVREFSRSEKCSIRIQSIFLVRIIHDHIDPDILNKDIIPVIIGLKDDSVPNIKFNISKTLDELSGLLSRENIFIGKSALTSLCENDSDEDVKYFSKKALSNEVFSI</sequence>
<feature type="repeat" description="HEAT" evidence="3">
    <location>
        <begin position="344"/>
        <end position="382"/>
    </location>
</feature>